<dbReference type="GO" id="GO:0032259">
    <property type="term" value="P:methylation"/>
    <property type="evidence" value="ECO:0007669"/>
    <property type="project" value="UniProtKB-KW"/>
</dbReference>
<dbReference type="EMBL" id="LGGN01000411">
    <property type="protein sequence ID" value="KUK74697.1"/>
    <property type="molecule type" value="Genomic_DNA"/>
</dbReference>
<feature type="domain" description="DNA methylase N-4/N-6" evidence="3">
    <location>
        <begin position="259"/>
        <end position="585"/>
    </location>
</feature>
<evidence type="ECO:0000256" key="1">
    <source>
        <dbReference type="ARBA" id="ARBA00022603"/>
    </source>
</evidence>
<comment type="caution">
    <text evidence="4">The sequence shown here is derived from an EMBL/GenBank/DDBJ whole genome shotgun (WGS) entry which is preliminary data.</text>
</comment>
<protein>
    <submittedName>
        <fullName evidence="4">DNA methylase N-4/N-6 domain protein</fullName>
    </submittedName>
</protein>
<dbReference type="Gene3D" id="3.40.50.150">
    <property type="entry name" value="Vaccinia Virus protein VP39"/>
    <property type="match status" value="1"/>
</dbReference>
<gene>
    <name evidence="4" type="ORF">XD92_1619</name>
</gene>
<feature type="non-terminal residue" evidence="4">
    <location>
        <position position="1"/>
    </location>
</feature>
<dbReference type="InterPro" id="IPR001091">
    <property type="entry name" value="RM_Methyltransferase"/>
</dbReference>
<reference evidence="5" key="1">
    <citation type="journal article" date="2015" name="MBio">
        <title>Genome-Resolved Metagenomic Analysis Reveals Roles for Candidate Phyla and Other Microbial Community Members in Biogeochemical Transformations in Oil Reservoirs.</title>
        <authorList>
            <person name="Hu P."/>
            <person name="Tom L."/>
            <person name="Singh A."/>
            <person name="Thomas B.C."/>
            <person name="Baker B.J."/>
            <person name="Piceno Y.M."/>
            <person name="Andersen G.L."/>
            <person name="Banfield J.F."/>
        </authorList>
    </citation>
    <scope>NUCLEOTIDE SEQUENCE [LARGE SCALE GENOMIC DNA]</scope>
</reference>
<name>A0A117LYK6_9BACT</name>
<proteinExistence type="predicted"/>
<keyword evidence="1 4" id="KW-0489">Methyltransferase</keyword>
<dbReference type="GO" id="GO:0003677">
    <property type="term" value="F:DNA binding"/>
    <property type="evidence" value="ECO:0007669"/>
    <property type="project" value="InterPro"/>
</dbReference>
<evidence type="ECO:0000313" key="5">
    <source>
        <dbReference type="Proteomes" id="UP000053860"/>
    </source>
</evidence>
<dbReference type="SUPFAM" id="SSF53335">
    <property type="entry name" value="S-adenosyl-L-methionine-dependent methyltransferases"/>
    <property type="match status" value="1"/>
</dbReference>
<dbReference type="GO" id="GO:0008170">
    <property type="term" value="F:N-methyltransferase activity"/>
    <property type="evidence" value="ECO:0007669"/>
    <property type="project" value="InterPro"/>
</dbReference>
<keyword evidence="2" id="KW-0808">Transferase</keyword>
<feature type="non-terminal residue" evidence="4">
    <location>
        <position position="693"/>
    </location>
</feature>
<dbReference type="Proteomes" id="UP000053860">
    <property type="component" value="Unassembled WGS sequence"/>
</dbReference>
<evidence type="ECO:0000259" key="3">
    <source>
        <dbReference type="Pfam" id="PF01555"/>
    </source>
</evidence>
<dbReference type="InterPro" id="IPR002941">
    <property type="entry name" value="DNA_methylase_N4/N6"/>
</dbReference>
<dbReference type="PRINTS" id="PR00508">
    <property type="entry name" value="S21N4MTFRASE"/>
</dbReference>
<dbReference type="InterPro" id="IPR029063">
    <property type="entry name" value="SAM-dependent_MTases_sf"/>
</dbReference>
<dbReference type="AlphaFoldDB" id="A0A117LYK6"/>
<accession>A0A117LYK6</accession>
<sequence length="693" mass="80777">ANEKRDIVFSFREVAKDGSLVFDTAYSVRGRITKIEDILRDLRKEDLEVSDETLEKAFRVFEKQSEVDYFINKNARAFLEEQFDLWLYQYMFAEKNIWSAERIAQLQALKEIAYKVIGFISQFEDELVKIWNKPKFVRNSHYILTLDHIIEKNREDLLEKVFNHAGMTAQMKEWLELGMIEANMDPKELLRQLTQIDLTGEHLHPKWLTLPLDTRHFPDLEIKLLSLFDDLDEELNGWLIHSENYQALNSLQPKFSQSVECIHIDPPYNTDTSGFLYKNDFRHSSWMTMMDNRIRRSYEFLTKEGSFISHIDENEYERLFLLLESLNVLNAGTLIWDKRNPMNAGRGLANQHEYIIWRSNINSPINQRNDTILKMISKANEFSKKFGIGSKEASNAYKDWVRSNDKLSGGEKAYYQLDNKGRIFQSVSLRAPEPRTDPKFFIPLIHPATGKPCPVPPNGFSRTPETLQEMIDNGEILFGDDESVQPRQKYYLKKTSQKQMSSVIQEARKGRSDISPLGLEFAYCHPVTLYKELIAASVSETNGIILDYFAGSGTTAHAVMNLNREDGGSRKYILVEMGDYFYDVILPRIKKVAFHSKWKDGKPVFENGESGISQFVKYYNLEQYEETLQKVHYQDADLFDDPNQDPYHAYVFLRDLKLLESIEIDADSNRVRFHPERLYPDIDLTETLSHLRG</sequence>
<organism evidence="4 5">
    <name type="scientific">Proteiniphilum acetatigenes</name>
    <dbReference type="NCBI Taxonomy" id="294710"/>
    <lineage>
        <taxon>Bacteria</taxon>
        <taxon>Pseudomonadati</taxon>
        <taxon>Bacteroidota</taxon>
        <taxon>Bacteroidia</taxon>
        <taxon>Bacteroidales</taxon>
        <taxon>Dysgonomonadaceae</taxon>
        <taxon>Proteiniphilum</taxon>
    </lineage>
</organism>
<dbReference type="Pfam" id="PF01555">
    <property type="entry name" value="N6_N4_Mtase"/>
    <property type="match status" value="1"/>
</dbReference>
<evidence type="ECO:0000313" key="4">
    <source>
        <dbReference type="EMBL" id="KUK74697.1"/>
    </source>
</evidence>
<evidence type="ECO:0000256" key="2">
    <source>
        <dbReference type="ARBA" id="ARBA00022679"/>
    </source>
</evidence>